<dbReference type="EC" id="3.4.24.-" evidence="8"/>
<feature type="compositionally biased region" description="Basic and acidic residues" evidence="5">
    <location>
        <begin position="9"/>
        <end position="24"/>
    </location>
</feature>
<dbReference type="Pfam" id="PF00413">
    <property type="entry name" value="Peptidase_M10"/>
    <property type="match status" value="1"/>
</dbReference>
<feature type="transmembrane region" description="Helical" evidence="6">
    <location>
        <begin position="75"/>
        <end position="98"/>
    </location>
</feature>
<protein>
    <submittedName>
        <fullName evidence="8">Matrixin family metalloprotease</fullName>
        <ecNumber evidence="8">3.4.24.-</ecNumber>
    </submittedName>
</protein>
<feature type="region of interest" description="Disordered" evidence="5">
    <location>
        <begin position="164"/>
        <end position="190"/>
    </location>
</feature>
<keyword evidence="1" id="KW-0645">Protease</keyword>
<gene>
    <name evidence="8" type="ORF">ACFFRI_13995</name>
</gene>
<feature type="region of interest" description="Disordered" evidence="5">
    <location>
        <begin position="1"/>
        <end position="73"/>
    </location>
</feature>
<dbReference type="RefSeq" id="WP_140010323.1">
    <property type="nucleotide sequence ID" value="NZ_JBHMDG010000016.1"/>
</dbReference>
<evidence type="ECO:0000313" key="9">
    <source>
        <dbReference type="Proteomes" id="UP001589750"/>
    </source>
</evidence>
<keyword evidence="2" id="KW-0479">Metal-binding</keyword>
<organism evidence="8 9">
    <name type="scientific">Nocardioides plantarum</name>
    <dbReference type="NCBI Taxonomy" id="29299"/>
    <lineage>
        <taxon>Bacteria</taxon>
        <taxon>Bacillati</taxon>
        <taxon>Actinomycetota</taxon>
        <taxon>Actinomycetes</taxon>
        <taxon>Propionibacteriales</taxon>
        <taxon>Nocardioidaceae</taxon>
        <taxon>Nocardioides</taxon>
    </lineage>
</organism>
<dbReference type="SMART" id="SM00235">
    <property type="entry name" value="ZnMc"/>
    <property type="match status" value="1"/>
</dbReference>
<reference evidence="8 9" key="1">
    <citation type="submission" date="2024-09" db="EMBL/GenBank/DDBJ databases">
        <authorList>
            <person name="Sun Q."/>
            <person name="Mori K."/>
        </authorList>
    </citation>
    <scope>NUCLEOTIDE SEQUENCE [LARGE SCALE GENOMIC DNA]</scope>
    <source>
        <strain evidence="8 9">JCM 9626</strain>
    </source>
</reference>
<keyword evidence="8" id="KW-0482">Metalloprotease</keyword>
<keyword evidence="4" id="KW-0862">Zinc</keyword>
<dbReference type="InterPro" id="IPR024079">
    <property type="entry name" value="MetalloPept_cat_dom_sf"/>
</dbReference>
<dbReference type="GO" id="GO:0008237">
    <property type="term" value="F:metallopeptidase activity"/>
    <property type="evidence" value="ECO:0007669"/>
    <property type="project" value="UniProtKB-KW"/>
</dbReference>
<evidence type="ECO:0000256" key="5">
    <source>
        <dbReference type="SAM" id="MobiDB-lite"/>
    </source>
</evidence>
<dbReference type="EMBL" id="JBHMDG010000016">
    <property type="protein sequence ID" value="MFB9314161.1"/>
    <property type="molecule type" value="Genomic_DNA"/>
</dbReference>
<keyword evidence="9" id="KW-1185">Reference proteome</keyword>
<proteinExistence type="predicted"/>
<dbReference type="InterPro" id="IPR021190">
    <property type="entry name" value="Pept_M10A"/>
</dbReference>
<accession>A0ABV5KBP7</accession>
<name>A0ABV5KBP7_9ACTN</name>
<keyword evidence="6" id="KW-1133">Transmembrane helix</keyword>
<evidence type="ECO:0000256" key="2">
    <source>
        <dbReference type="ARBA" id="ARBA00022723"/>
    </source>
</evidence>
<dbReference type="InterPro" id="IPR001818">
    <property type="entry name" value="Pept_M10_metallopeptidase"/>
</dbReference>
<evidence type="ECO:0000256" key="3">
    <source>
        <dbReference type="ARBA" id="ARBA00022801"/>
    </source>
</evidence>
<feature type="compositionally biased region" description="Basic residues" evidence="5">
    <location>
        <begin position="53"/>
        <end position="63"/>
    </location>
</feature>
<dbReference type="Proteomes" id="UP001589750">
    <property type="component" value="Unassembled WGS sequence"/>
</dbReference>
<dbReference type="Gene3D" id="3.40.390.10">
    <property type="entry name" value="Collagenase (Catalytic Domain)"/>
    <property type="match status" value="1"/>
</dbReference>
<feature type="domain" description="Peptidase metallopeptidase" evidence="7">
    <location>
        <begin position="126"/>
        <end position="292"/>
    </location>
</feature>
<comment type="caution">
    <text evidence="8">The sequence shown here is derived from an EMBL/GenBank/DDBJ whole genome shotgun (WGS) entry which is preliminary data.</text>
</comment>
<evidence type="ECO:0000313" key="8">
    <source>
        <dbReference type="EMBL" id="MFB9314161.1"/>
    </source>
</evidence>
<keyword evidence="3 8" id="KW-0378">Hydrolase</keyword>
<evidence type="ECO:0000256" key="1">
    <source>
        <dbReference type="ARBA" id="ARBA00022670"/>
    </source>
</evidence>
<sequence>MARGVGGGSRREQRRWQRELEEQLRALPTYDGETPDGGAVTPLDRRLPPPPRPPRRADRRRTPGPHPGGERRRTVVTVGLTLAVIGVVVSASLTPFAAQLRGLLGFGDRGDSSTYQFLQSDELSGEPFRWSSCKPIRYVVNAAQAPDGWKDTLDRSLAAVSDATGLEFESKGSTDDGPSSSRDGGREPKPVLISWVTPQEEPQLEGDVVGVAGPGSIGDVYVTGTVFFDAPAFAEMEDDGDEGLERAVVMHELGHLVGLDHVDDERQLMYPSTTFQTSFGNGDLEGLAILGQGPC</sequence>
<evidence type="ECO:0000256" key="6">
    <source>
        <dbReference type="SAM" id="Phobius"/>
    </source>
</evidence>
<evidence type="ECO:0000256" key="4">
    <source>
        <dbReference type="ARBA" id="ARBA00022833"/>
    </source>
</evidence>
<keyword evidence="6" id="KW-0812">Transmembrane</keyword>
<dbReference type="InterPro" id="IPR006026">
    <property type="entry name" value="Peptidase_Metallo"/>
</dbReference>
<keyword evidence="6" id="KW-0472">Membrane</keyword>
<dbReference type="PRINTS" id="PR00138">
    <property type="entry name" value="MATRIXIN"/>
</dbReference>
<dbReference type="SUPFAM" id="SSF55486">
    <property type="entry name" value="Metalloproteases ('zincins'), catalytic domain"/>
    <property type="match status" value="1"/>
</dbReference>
<evidence type="ECO:0000259" key="7">
    <source>
        <dbReference type="SMART" id="SM00235"/>
    </source>
</evidence>